<dbReference type="GO" id="GO:0032259">
    <property type="term" value="P:methylation"/>
    <property type="evidence" value="ECO:0007669"/>
    <property type="project" value="UniProtKB-KW"/>
</dbReference>
<evidence type="ECO:0000313" key="4">
    <source>
        <dbReference type="EMBL" id="KKL51659.1"/>
    </source>
</evidence>
<protein>
    <recommendedName>
        <fullName evidence="3">DNA methylase N-4/N-6 domain-containing protein</fullName>
    </recommendedName>
</protein>
<feature type="domain" description="DNA methylase N-4/N-6" evidence="3">
    <location>
        <begin position="30"/>
        <end position="243"/>
    </location>
</feature>
<evidence type="ECO:0000256" key="1">
    <source>
        <dbReference type="ARBA" id="ARBA00022603"/>
    </source>
</evidence>
<dbReference type="PRINTS" id="PR00508">
    <property type="entry name" value="S21N4MTFRASE"/>
</dbReference>
<evidence type="ECO:0000259" key="3">
    <source>
        <dbReference type="Pfam" id="PF01555"/>
    </source>
</evidence>
<evidence type="ECO:0000256" key="2">
    <source>
        <dbReference type="ARBA" id="ARBA00022679"/>
    </source>
</evidence>
<dbReference type="InterPro" id="IPR002941">
    <property type="entry name" value="DNA_methylase_N4/N6"/>
</dbReference>
<dbReference type="GO" id="GO:0003677">
    <property type="term" value="F:DNA binding"/>
    <property type="evidence" value="ECO:0007669"/>
    <property type="project" value="InterPro"/>
</dbReference>
<dbReference type="Pfam" id="PF01555">
    <property type="entry name" value="N6_N4_Mtase"/>
    <property type="match status" value="1"/>
</dbReference>
<accession>A0A0F9CR35</accession>
<dbReference type="InterPro" id="IPR029063">
    <property type="entry name" value="SAM-dependent_MTases_sf"/>
</dbReference>
<gene>
    <name evidence="4" type="ORF">LCGC14_2293280</name>
</gene>
<dbReference type="InterPro" id="IPR001091">
    <property type="entry name" value="RM_Methyltransferase"/>
</dbReference>
<name>A0A0F9CR35_9ZZZZ</name>
<reference evidence="4" key="1">
    <citation type="journal article" date="2015" name="Nature">
        <title>Complex archaea that bridge the gap between prokaryotes and eukaryotes.</title>
        <authorList>
            <person name="Spang A."/>
            <person name="Saw J.H."/>
            <person name="Jorgensen S.L."/>
            <person name="Zaremba-Niedzwiedzka K."/>
            <person name="Martijn J."/>
            <person name="Lind A.E."/>
            <person name="van Eijk R."/>
            <person name="Schleper C."/>
            <person name="Guy L."/>
            <person name="Ettema T.J."/>
        </authorList>
    </citation>
    <scope>NUCLEOTIDE SEQUENCE</scope>
</reference>
<proteinExistence type="predicted"/>
<organism evidence="4">
    <name type="scientific">marine sediment metagenome</name>
    <dbReference type="NCBI Taxonomy" id="412755"/>
    <lineage>
        <taxon>unclassified sequences</taxon>
        <taxon>metagenomes</taxon>
        <taxon>ecological metagenomes</taxon>
    </lineage>
</organism>
<dbReference type="SUPFAM" id="SSF53335">
    <property type="entry name" value="S-adenosyl-L-methionine-dependent methyltransferases"/>
    <property type="match status" value="1"/>
</dbReference>
<dbReference type="Gene3D" id="3.40.50.150">
    <property type="entry name" value="Vaccinia Virus protein VP39"/>
    <property type="match status" value="1"/>
</dbReference>
<dbReference type="EMBL" id="LAZR01032168">
    <property type="protein sequence ID" value="KKL51659.1"/>
    <property type="molecule type" value="Genomic_DNA"/>
</dbReference>
<sequence length="256" mass="29911">MTKLYYETELGKLYHGDCLKIMKDISDKSIDMILCDMPYGTTSCKWDIVIDLDKMWDHYKRIIKNNGAIVLFGQEPFSSLLRCSNLKMYKYDWIWDKHIPFGMGFAKYRPMQQTELISVFCKEKTKYNPQMIKRDKPIKQTTGTTTTDVGGFPKFDFQKNKIYKYKNPITLIAIPKIPNSKGTLIPTQKPVKLFEYLIKTYTNKNDLVLDNCAGSGTTGIACLNLKRKFILIEKEEEYYRIAQCRIHEVAKINKLF</sequence>
<keyword evidence="1" id="KW-0489">Methyltransferase</keyword>
<dbReference type="AlphaFoldDB" id="A0A0F9CR35"/>
<comment type="caution">
    <text evidence="4">The sequence shown here is derived from an EMBL/GenBank/DDBJ whole genome shotgun (WGS) entry which is preliminary data.</text>
</comment>
<dbReference type="GO" id="GO:0008170">
    <property type="term" value="F:N-methyltransferase activity"/>
    <property type="evidence" value="ECO:0007669"/>
    <property type="project" value="InterPro"/>
</dbReference>
<keyword evidence="2" id="KW-0808">Transferase</keyword>